<reference evidence="1 2" key="2">
    <citation type="submission" date="2013-04" db="EMBL/GenBank/DDBJ databases">
        <title>Comparative genomics of 12 strains of Erwinia amylovora identifies a pan-genome with a large conserved core and provides insights into host specificity.</title>
        <authorList>
            <person name="Mann R.A."/>
            <person name="Smits T.H.M."/>
            <person name="Buehlmann A."/>
            <person name="Blom J."/>
            <person name="Goesmann A."/>
            <person name="Frey J.E."/>
            <person name="Plummer K.M."/>
            <person name="Beer S.V."/>
            <person name="Luck J."/>
            <person name="Duffy B."/>
            <person name="Rodoni B."/>
        </authorList>
    </citation>
    <scope>NUCLEOTIDE SEQUENCE [LARGE SCALE GENOMIC DNA]</scope>
    <source>
        <strain evidence="2">CFBP 1232</strain>
    </source>
</reference>
<dbReference type="Proteomes" id="UP000013111">
    <property type="component" value="Unassembled WGS sequence"/>
</dbReference>
<gene>
    <name evidence="1" type="ORF">BN437_0821</name>
</gene>
<protein>
    <submittedName>
        <fullName evidence="1">Uncharacterized protein</fullName>
    </submittedName>
</protein>
<dbReference type="EMBL" id="CAPB01000007">
    <property type="protein sequence ID" value="CCO92781.1"/>
    <property type="molecule type" value="Genomic_DNA"/>
</dbReference>
<dbReference type="AlphaFoldDB" id="A0A830ZTP1"/>
<comment type="caution">
    <text evidence="1">The sequence shown here is derived from an EMBL/GenBank/DDBJ whole genome shotgun (WGS) entry which is preliminary data.</text>
</comment>
<evidence type="ECO:0000313" key="1">
    <source>
        <dbReference type="EMBL" id="CCO92781.1"/>
    </source>
</evidence>
<evidence type="ECO:0000313" key="2">
    <source>
        <dbReference type="Proteomes" id="UP000013111"/>
    </source>
</evidence>
<name>A0A830ZTP1_ERWAM</name>
<sequence length="38" mass="4138">MPPGPTVQGFNVIEDIRPGHNPGRVKLMLSDLSFENCA</sequence>
<accession>A0A830ZTP1</accession>
<proteinExistence type="predicted"/>
<reference evidence="1 2" key="1">
    <citation type="submission" date="2012-11" db="EMBL/GenBank/DDBJ databases">
        <authorList>
            <person name="Linke B."/>
        </authorList>
    </citation>
    <scope>NUCLEOTIDE SEQUENCE [LARGE SCALE GENOMIC DNA]</scope>
    <source>
        <strain evidence="2">CFBP 1232</strain>
    </source>
</reference>
<organism evidence="1 2">
    <name type="scientific">Erwinia amylovora NBRC 12687 = CFBP 1232</name>
    <dbReference type="NCBI Taxonomy" id="1219359"/>
    <lineage>
        <taxon>Bacteria</taxon>
        <taxon>Pseudomonadati</taxon>
        <taxon>Pseudomonadota</taxon>
        <taxon>Gammaproteobacteria</taxon>
        <taxon>Enterobacterales</taxon>
        <taxon>Erwiniaceae</taxon>
        <taxon>Erwinia</taxon>
    </lineage>
</organism>